<keyword evidence="3 8" id="KW-0813">Transport</keyword>
<feature type="transmembrane region" description="Helical" evidence="10">
    <location>
        <begin position="495"/>
        <end position="514"/>
    </location>
</feature>
<evidence type="ECO:0000256" key="2">
    <source>
        <dbReference type="ARBA" id="ARBA00010992"/>
    </source>
</evidence>
<feature type="domain" description="Major facilitator superfamily (MFS) profile" evidence="11">
    <location>
        <begin position="26"/>
        <end position="518"/>
    </location>
</feature>
<dbReference type="EMBL" id="FMSP01000023">
    <property type="protein sequence ID" value="SCV74738.1"/>
    <property type="molecule type" value="Genomic_DNA"/>
</dbReference>
<dbReference type="InterPro" id="IPR005828">
    <property type="entry name" value="MFS_sugar_transport-like"/>
</dbReference>
<keyword evidence="6 10" id="KW-0472">Membrane</keyword>
<dbReference type="InterPro" id="IPR036259">
    <property type="entry name" value="MFS_trans_sf"/>
</dbReference>
<accession>A0A238FU36</accession>
<dbReference type="PANTHER" id="PTHR48022:SF73">
    <property type="entry name" value="METABOLITE TRANSPORT PROTEIN YDL199C-RELATED"/>
    <property type="match status" value="1"/>
</dbReference>
<keyword evidence="13" id="KW-1185">Reference proteome</keyword>
<dbReference type="PANTHER" id="PTHR48022">
    <property type="entry name" value="PLASTIDIC GLUCOSE TRANSPORTER 4"/>
    <property type="match status" value="1"/>
</dbReference>
<evidence type="ECO:0000256" key="9">
    <source>
        <dbReference type="SAM" id="MobiDB-lite"/>
    </source>
</evidence>
<organism evidence="12 13">
    <name type="scientific">Microbotryum intermedium</name>
    <dbReference type="NCBI Taxonomy" id="269621"/>
    <lineage>
        <taxon>Eukaryota</taxon>
        <taxon>Fungi</taxon>
        <taxon>Dikarya</taxon>
        <taxon>Basidiomycota</taxon>
        <taxon>Pucciniomycotina</taxon>
        <taxon>Microbotryomycetes</taxon>
        <taxon>Microbotryales</taxon>
        <taxon>Microbotryaceae</taxon>
        <taxon>Microbotryum</taxon>
    </lineage>
</organism>
<evidence type="ECO:0000256" key="10">
    <source>
        <dbReference type="SAM" id="Phobius"/>
    </source>
</evidence>
<comment type="similarity">
    <text evidence="2 8">Belongs to the major facilitator superfamily. Sugar transporter (TC 2.A.1.1) family.</text>
</comment>
<feature type="transmembrane region" description="Helical" evidence="10">
    <location>
        <begin position="334"/>
        <end position="358"/>
    </location>
</feature>
<feature type="compositionally biased region" description="Low complexity" evidence="9">
    <location>
        <begin position="596"/>
        <end position="606"/>
    </location>
</feature>
<evidence type="ECO:0000256" key="4">
    <source>
        <dbReference type="ARBA" id="ARBA00022692"/>
    </source>
</evidence>
<proteinExistence type="inferred from homology"/>
<keyword evidence="5 10" id="KW-1133">Transmembrane helix</keyword>
<dbReference type="AlphaFoldDB" id="A0A238FU36"/>
<feature type="transmembrane region" description="Helical" evidence="10">
    <location>
        <begin position="20"/>
        <end position="39"/>
    </location>
</feature>
<dbReference type="Gene3D" id="1.20.1250.20">
    <property type="entry name" value="MFS general substrate transporter like domains"/>
    <property type="match status" value="1"/>
</dbReference>
<evidence type="ECO:0000313" key="12">
    <source>
        <dbReference type="EMBL" id="SCV74738.1"/>
    </source>
</evidence>
<dbReference type="InterPro" id="IPR003663">
    <property type="entry name" value="Sugar/inositol_transpt"/>
</dbReference>
<evidence type="ECO:0000256" key="3">
    <source>
        <dbReference type="ARBA" id="ARBA00022448"/>
    </source>
</evidence>
<dbReference type="NCBIfam" id="TIGR00879">
    <property type="entry name" value="SP"/>
    <property type="match status" value="1"/>
</dbReference>
<evidence type="ECO:0000256" key="1">
    <source>
        <dbReference type="ARBA" id="ARBA00004141"/>
    </source>
</evidence>
<dbReference type="PRINTS" id="PR00171">
    <property type="entry name" value="SUGRTRNSPORT"/>
</dbReference>
<feature type="transmembrane region" description="Helical" evidence="10">
    <location>
        <begin position="370"/>
        <end position="392"/>
    </location>
</feature>
<feature type="transmembrane region" description="Helical" evidence="10">
    <location>
        <begin position="172"/>
        <end position="192"/>
    </location>
</feature>
<dbReference type="SUPFAM" id="SSF103473">
    <property type="entry name" value="MFS general substrate transporter"/>
    <property type="match status" value="1"/>
</dbReference>
<comment type="subcellular location">
    <subcellularLocation>
        <location evidence="1">Membrane</location>
        <topology evidence="1">Multi-pass membrane protein</topology>
    </subcellularLocation>
</comment>
<name>A0A238FU36_9BASI</name>
<comment type="catalytic activity">
    <reaction evidence="7">
        <text>myo-inositol(out) + H(+)(out) = myo-inositol(in) + H(+)(in)</text>
        <dbReference type="Rhea" id="RHEA:60364"/>
        <dbReference type="ChEBI" id="CHEBI:15378"/>
        <dbReference type="ChEBI" id="CHEBI:17268"/>
    </reaction>
</comment>
<evidence type="ECO:0000256" key="8">
    <source>
        <dbReference type="RuleBase" id="RU003346"/>
    </source>
</evidence>
<feature type="region of interest" description="Disordered" evidence="9">
    <location>
        <begin position="540"/>
        <end position="616"/>
    </location>
</feature>
<feature type="transmembrane region" description="Helical" evidence="10">
    <location>
        <begin position="148"/>
        <end position="166"/>
    </location>
</feature>
<evidence type="ECO:0000256" key="5">
    <source>
        <dbReference type="ARBA" id="ARBA00022989"/>
    </source>
</evidence>
<dbReference type="InterPro" id="IPR020846">
    <property type="entry name" value="MFS_dom"/>
</dbReference>
<protein>
    <submittedName>
        <fullName evidence="12">BQ2448_7767 protein</fullName>
    </submittedName>
</protein>
<dbReference type="GO" id="GO:0005351">
    <property type="term" value="F:carbohydrate:proton symporter activity"/>
    <property type="evidence" value="ECO:0007669"/>
    <property type="project" value="TreeGrafter"/>
</dbReference>
<dbReference type="FunFam" id="1.20.1250.20:FF:000119">
    <property type="entry name" value="MFS monosaccharide transporter, putative"/>
    <property type="match status" value="1"/>
</dbReference>
<evidence type="ECO:0000313" key="13">
    <source>
        <dbReference type="Proteomes" id="UP000198372"/>
    </source>
</evidence>
<dbReference type="GO" id="GO:0016020">
    <property type="term" value="C:membrane"/>
    <property type="evidence" value="ECO:0007669"/>
    <property type="project" value="UniProtKB-SubCell"/>
</dbReference>
<dbReference type="PROSITE" id="PS50850">
    <property type="entry name" value="MFS"/>
    <property type="match status" value="1"/>
</dbReference>
<sequence length="616" mass="67593">MAGSASGLGSRMDKPRLVGARLLLVTSVFASLGVFLFGFDQADLPSSPLAVPRRGPCNVIAPYPSCHVGGPTETALALEDGRTIMLTQCHCVVHRWFNAGIITGPYFKAYFHQPNRYELATMVAILEIGALITSLLAGRVGDIFGRRLTLLTGALIFTTGGAFQSFATGFKVMVFGRILSGFGVGFLSLIFHSEHSMIVPVYQSEISPAENRGKLACIEFTLNIAGYASSVWIDYFASFLSSNLSWRCPLFVQCIIGSFLAIGSVYIPESPRWLLDMDMDEEGMKVLADLHGDGDPDDERAKDEFREIKESVLTERTIGDRSYISMWKRYKSRVLIAMSAQMFAQLNGINVISYYAPLVFESAGWIGRDAILMTGINGIIYILSTVPTWYLVDIWGRRPILLSGALIMATSLSSVGYFLYLDKTYTPTAVVISVIVFNAAFGYSWGPIPWLLGPEVFPTVFRVKGVSISTATNWFFNFVVGESTPILQEAIRWRLYLIHAGWCLISLICVFLFYPETMGVPLEEMDALFGDSSKADLESASLVRSHRRGTSSPNSARSGSVEPPILRKHHGEAEPPSASLFDGIKKAWKRGREMESASGSGSAAPANYQAVQNHGQ</sequence>
<evidence type="ECO:0000259" key="11">
    <source>
        <dbReference type="PROSITE" id="PS50850"/>
    </source>
</evidence>
<dbReference type="Pfam" id="PF00083">
    <property type="entry name" value="Sugar_tr"/>
    <property type="match status" value="1"/>
</dbReference>
<evidence type="ECO:0000256" key="7">
    <source>
        <dbReference type="ARBA" id="ARBA00049119"/>
    </source>
</evidence>
<gene>
    <name evidence="12" type="ORF">BQ2448_7767</name>
</gene>
<reference evidence="13" key="1">
    <citation type="submission" date="2016-09" db="EMBL/GenBank/DDBJ databases">
        <authorList>
            <person name="Jeantristanb JTB J.-T."/>
            <person name="Ricardo R."/>
        </authorList>
    </citation>
    <scope>NUCLEOTIDE SEQUENCE [LARGE SCALE GENOMIC DNA]</scope>
</reference>
<feature type="transmembrane region" description="Helical" evidence="10">
    <location>
        <begin position="399"/>
        <end position="419"/>
    </location>
</feature>
<keyword evidence="4 10" id="KW-0812">Transmembrane</keyword>
<evidence type="ECO:0000256" key="6">
    <source>
        <dbReference type="ARBA" id="ARBA00023136"/>
    </source>
</evidence>
<dbReference type="STRING" id="269621.A0A238FU36"/>
<dbReference type="InterPro" id="IPR050360">
    <property type="entry name" value="MFS_Sugar_Transporters"/>
</dbReference>
<dbReference type="Proteomes" id="UP000198372">
    <property type="component" value="Unassembled WGS sequence"/>
</dbReference>
<feature type="transmembrane region" description="Helical" evidence="10">
    <location>
        <begin position="119"/>
        <end position="136"/>
    </location>
</feature>
<dbReference type="OrthoDB" id="648285at2759"/>
<feature type="transmembrane region" description="Helical" evidence="10">
    <location>
        <begin position="425"/>
        <end position="445"/>
    </location>
</feature>